<protein>
    <recommendedName>
        <fullName evidence="3">DUF4157 domain-containing protein</fullName>
    </recommendedName>
</protein>
<comment type="caution">
    <text evidence="1">The sequence shown here is derived from an EMBL/GenBank/DDBJ whole genome shotgun (WGS) entry which is preliminary data.</text>
</comment>
<dbReference type="EMBL" id="JACIET010000002">
    <property type="protein sequence ID" value="MBB4013930.1"/>
    <property type="molecule type" value="Genomic_DNA"/>
</dbReference>
<keyword evidence="2" id="KW-1185">Reference proteome</keyword>
<reference evidence="1 2" key="1">
    <citation type="submission" date="2020-08" db="EMBL/GenBank/DDBJ databases">
        <title>Genomic Encyclopedia of Type Strains, Phase IV (KMG-IV): sequencing the most valuable type-strain genomes for metagenomic binning, comparative biology and taxonomic classification.</title>
        <authorList>
            <person name="Goeker M."/>
        </authorList>
    </citation>
    <scope>NUCLEOTIDE SEQUENCE [LARGE SCALE GENOMIC DNA]</scope>
    <source>
        <strain evidence="1 2">DSM 106739</strain>
    </source>
</reference>
<sequence length="191" mass="20887">MRARALAPLCALLLAACGGQQFVRLTPEEQQKLATPGIRINAIAEQATPVVAELLARTEAEVLAAGRPLSDAEREIARALGVAAPEKVRIEVRQRFPMPDDPRLVTVAREMGLIFGTDEEAGRTQGHAILVKPGFAESRRVISHELVHVAQYERLGGVTPYAREYLIEMLALGYARAPLEQEAYARQITTP</sequence>
<dbReference type="RefSeq" id="WP_183635839.1">
    <property type="nucleotide sequence ID" value="NZ_BAABLE010000005.1"/>
</dbReference>
<evidence type="ECO:0000313" key="2">
    <source>
        <dbReference type="Proteomes" id="UP000561045"/>
    </source>
</evidence>
<evidence type="ECO:0008006" key="3">
    <source>
        <dbReference type="Google" id="ProtNLM"/>
    </source>
</evidence>
<proteinExistence type="predicted"/>
<accession>A0A840BLP5</accession>
<gene>
    <name evidence="1" type="ORF">GGR36_003276</name>
</gene>
<dbReference type="PROSITE" id="PS51257">
    <property type="entry name" value="PROKAR_LIPOPROTEIN"/>
    <property type="match status" value="1"/>
</dbReference>
<evidence type="ECO:0000313" key="1">
    <source>
        <dbReference type="EMBL" id="MBB4013930.1"/>
    </source>
</evidence>
<dbReference type="Proteomes" id="UP000561045">
    <property type="component" value="Unassembled WGS sequence"/>
</dbReference>
<organism evidence="1 2">
    <name type="scientific">Niveibacterium umoris</name>
    <dbReference type="NCBI Taxonomy" id="1193620"/>
    <lineage>
        <taxon>Bacteria</taxon>
        <taxon>Pseudomonadati</taxon>
        <taxon>Pseudomonadota</taxon>
        <taxon>Betaproteobacteria</taxon>
        <taxon>Rhodocyclales</taxon>
        <taxon>Rhodocyclaceae</taxon>
        <taxon>Niveibacterium</taxon>
    </lineage>
</organism>
<name>A0A840BLP5_9RHOO</name>
<dbReference type="AlphaFoldDB" id="A0A840BLP5"/>